<dbReference type="GO" id="GO:0047461">
    <property type="term" value="F:(+)-delta-cadinene synthase activity"/>
    <property type="evidence" value="ECO:0007669"/>
    <property type="project" value="UniProtKB-EC"/>
</dbReference>
<dbReference type="Gene3D" id="1.50.10.130">
    <property type="entry name" value="Terpene synthase, N-terminal domain"/>
    <property type="match status" value="1"/>
</dbReference>
<dbReference type="InterPro" id="IPR034741">
    <property type="entry name" value="Terpene_cyclase-like_1_C"/>
</dbReference>
<dbReference type="InterPro" id="IPR050148">
    <property type="entry name" value="Terpene_synthase-like"/>
</dbReference>
<evidence type="ECO:0000256" key="7">
    <source>
        <dbReference type="ARBA" id="ARBA00038405"/>
    </source>
</evidence>
<dbReference type="PANTHER" id="PTHR31225">
    <property type="entry name" value="OS04G0344100 PROTEIN-RELATED"/>
    <property type="match status" value="1"/>
</dbReference>
<dbReference type="GO" id="GO:0000287">
    <property type="term" value="F:magnesium ion binding"/>
    <property type="evidence" value="ECO:0007669"/>
    <property type="project" value="InterPro"/>
</dbReference>
<evidence type="ECO:0000313" key="10">
    <source>
        <dbReference type="EMBL" id="KAB2044572.1"/>
    </source>
</evidence>
<keyword evidence="11" id="KW-1185">Reference proteome</keyword>
<dbReference type="InterPro" id="IPR008930">
    <property type="entry name" value="Terpenoid_cyclase/PrenylTrfase"/>
</dbReference>
<dbReference type="AlphaFoldDB" id="A0A5J5SLZ5"/>
<dbReference type="InterPro" id="IPR005630">
    <property type="entry name" value="Terpene_synthase_metal-bd"/>
</dbReference>
<evidence type="ECO:0000256" key="1">
    <source>
        <dbReference type="ARBA" id="ARBA00001946"/>
    </source>
</evidence>
<dbReference type="CDD" id="cd00684">
    <property type="entry name" value="Terpene_cyclase_plant_C1"/>
    <property type="match status" value="1"/>
</dbReference>
<dbReference type="EMBL" id="CM018215">
    <property type="protein sequence ID" value="KAB2044572.1"/>
    <property type="molecule type" value="Genomic_DNA"/>
</dbReference>
<dbReference type="GO" id="GO:0016102">
    <property type="term" value="P:diterpenoid biosynthetic process"/>
    <property type="evidence" value="ECO:0007669"/>
    <property type="project" value="InterPro"/>
</dbReference>
<dbReference type="FunFam" id="1.50.10.130:FF:000001">
    <property type="entry name" value="Isoprene synthase, chloroplastic"/>
    <property type="match status" value="1"/>
</dbReference>
<dbReference type="SUPFAM" id="SSF48239">
    <property type="entry name" value="Terpenoid cyclases/Protein prenyltransferases"/>
    <property type="match status" value="1"/>
</dbReference>
<dbReference type="Pfam" id="PF03936">
    <property type="entry name" value="Terpene_synth_C"/>
    <property type="match status" value="1"/>
</dbReference>
<dbReference type="FunFam" id="1.10.600.10:FF:000007">
    <property type="entry name" value="Isoprene synthase, chloroplastic"/>
    <property type="match status" value="1"/>
</dbReference>
<reference evidence="11" key="1">
    <citation type="journal article" date="2020" name="Nat. Genet.">
        <title>Genomic diversifications of five Gossypium allopolyploid species and their impact on cotton improvement.</title>
        <authorList>
            <person name="Chen Z.J."/>
            <person name="Sreedasyam A."/>
            <person name="Ando A."/>
            <person name="Song Q."/>
            <person name="De Santiago L.M."/>
            <person name="Hulse-Kemp A.M."/>
            <person name="Ding M."/>
            <person name="Ye W."/>
            <person name="Kirkbride R.C."/>
            <person name="Jenkins J."/>
            <person name="Plott C."/>
            <person name="Lovell J."/>
            <person name="Lin Y.M."/>
            <person name="Vaughn R."/>
            <person name="Liu B."/>
            <person name="Simpson S."/>
            <person name="Scheffler B.E."/>
            <person name="Wen L."/>
            <person name="Saski C.A."/>
            <person name="Grover C.E."/>
            <person name="Hu G."/>
            <person name="Conover J.L."/>
            <person name="Carlson J.W."/>
            <person name="Shu S."/>
            <person name="Boston L.B."/>
            <person name="Williams M."/>
            <person name="Peterson D.G."/>
            <person name="McGee K."/>
            <person name="Jones D.C."/>
            <person name="Wendel J.F."/>
            <person name="Stelly D.M."/>
            <person name="Grimwood J."/>
            <person name="Schmutz J."/>
        </authorList>
    </citation>
    <scope>NUCLEOTIDE SEQUENCE [LARGE SCALE GENOMIC DNA]</scope>
    <source>
        <strain evidence="11">cv. 3-79</strain>
    </source>
</reference>
<keyword evidence="5" id="KW-0460">Magnesium</keyword>
<dbReference type="SFLD" id="SFLDS00005">
    <property type="entry name" value="Isoprenoid_Synthase_Type_I"/>
    <property type="match status" value="1"/>
</dbReference>
<evidence type="ECO:0000256" key="3">
    <source>
        <dbReference type="ARBA" id="ARBA00013103"/>
    </source>
</evidence>
<dbReference type="InterPro" id="IPR008949">
    <property type="entry name" value="Isoprenoid_synthase_dom_sf"/>
</dbReference>
<feature type="domain" description="Terpene synthase N-terminal" evidence="8">
    <location>
        <begin position="21"/>
        <end position="198"/>
    </location>
</feature>
<evidence type="ECO:0000256" key="4">
    <source>
        <dbReference type="ARBA" id="ARBA00022723"/>
    </source>
</evidence>
<dbReference type="Proteomes" id="UP000327439">
    <property type="component" value="Chromosome D01"/>
</dbReference>
<dbReference type="OrthoDB" id="1877784at2759"/>
<organism evidence="10 11">
    <name type="scientific">Gossypium barbadense</name>
    <name type="common">Sea Island cotton</name>
    <name type="synonym">Hibiscus barbadensis</name>
    <dbReference type="NCBI Taxonomy" id="3634"/>
    <lineage>
        <taxon>Eukaryota</taxon>
        <taxon>Viridiplantae</taxon>
        <taxon>Streptophyta</taxon>
        <taxon>Embryophyta</taxon>
        <taxon>Tracheophyta</taxon>
        <taxon>Spermatophyta</taxon>
        <taxon>Magnoliopsida</taxon>
        <taxon>eudicotyledons</taxon>
        <taxon>Gunneridae</taxon>
        <taxon>Pentapetalae</taxon>
        <taxon>rosids</taxon>
        <taxon>malvids</taxon>
        <taxon>Malvales</taxon>
        <taxon>Malvaceae</taxon>
        <taxon>Malvoideae</taxon>
        <taxon>Gossypium</taxon>
    </lineage>
</organism>
<dbReference type="Pfam" id="PF01397">
    <property type="entry name" value="Terpene_synth"/>
    <property type="match status" value="1"/>
</dbReference>
<comment type="cofactor">
    <cofactor evidence="1">
        <name>Mg(2+)</name>
        <dbReference type="ChEBI" id="CHEBI:18420"/>
    </cofactor>
</comment>
<evidence type="ECO:0000259" key="9">
    <source>
        <dbReference type="Pfam" id="PF03936"/>
    </source>
</evidence>
<evidence type="ECO:0000313" key="11">
    <source>
        <dbReference type="Proteomes" id="UP000327439"/>
    </source>
</evidence>
<dbReference type="InterPro" id="IPR036965">
    <property type="entry name" value="Terpene_synth_N_sf"/>
</dbReference>
<protein>
    <recommendedName>
        <fullName evidence="3">(+)-delta-cadinene synthase</fullName>
        <ecNumber evidence="3">4.2.3.13</ecNumber>
    </recommendedName>
</protein>
<dbReference type="SFLD" id="SFLDG01019">
    <property type="entry name" value="Terpene_Cyclase_Like_1_C_Termi"/>
    <property type="match status" value="1"/>
</dbReference>
<dbReference type="EC" id="4.2.3.13" evidence="3"/>
<dbReference type="InterPro" id="IPR001906">
    <property type="entry name" value="Terpene_synth_N"/>
</dbReference>
<proteinExistence type="inferred from homology"/>
<evidence type="ECO:0000256" key="5">
    <source>
        <dbReference type="ARBA" id="ARBA00022842"/>
    </source>
</evidence>
<dbReference type="PANTHER" id="PTHR31225:SF93">
    <property type="entry name" value="ALPHA-HUMULENE_(-)-(E)-BETA-CARYOPHYLLENE SYNTHASE"/>
    <property type="match status" value="1"/>
</dbReference>
<feature type="domain" description="Terpene synthase metal-binding" evidence="9">
    <location>
        <begin position="256"/>
        <end position="494"/>
    </location>
</feature>
<evidence type="ECO:0000256" key="6">
    <source>
        <dbReference type="ARBA" id="ARBA00023239"/>
    </source>
</evidence>
<dbReference type="SUPFAM" id="SSF48576">
    <property type="entry name" value="Terpenoid synthases"/>
    <property type="match status" value="1"/>
</dbReference>
<sequence>MQCKEECEVFRPIATFSQNIWRYQFPPFSSADELSQVFDSLTKETAPLKEKVKDILMGSTPDPVENVKFIDTLLRLGVSYHFEDDIENQLETIFTSHHNLFSGNHHDLNSTSIVFRVFRQYGFKMSCDVFNKFKDTDGKFKETLIDDVRGMLSLYEAAYLRVHGEDILEEALAFTTVHLKSLENKSNPHLAKQIANALDQPLNKCPPRLAARTYISFYEEEDFRIETLLKFAKLDFNRVQVLHKQEISQIARFWEDSKLSELSYARERYVETYTWSNSVFYEPRYAQGRIFLTKMILLVSILDDTFDAYGTPQELQRLIDALKRSCEISAIDELEDYTKVICKAVLVFFDEIAEEVRKEGRSYSVPYAKDALIRLVNNYQAEVKWSHDGYVPAFEEYMSIATKTSTYDTFITTSFIGMGKMAAIEAFIWLRKEPKSMKALDVIGRLMNDIVSHKFERLRHHCPSSVECYMNQHGLSKKLTLKDFEKILEDAWKDLNEECMRPTDCPRDLLLRILNIARVTYLFYKHEDGYTKPEYVKDDVRALFLDPIPV</sequence>
<comment type="similarity">
    <text evidence="7">Belongs to the terpene synthase family. Tpsa subfamily.</text>
</comment>
<keyword evidence="6" id="KW-0456">Lyase</keyword>
<dbReference type="Gene3D" id="1.10.600.10">
    <property type="entry name" value="Farnesyl Diphosphate Synthase"/>
    <property type="match status" value="1"/>
</dbReference>
<comment type="function">
    <text evidence="2">Responsible for the cyclization of trans,trans-farnesyl diphosphate (FPP) to (+)-delta cadinene.</text>
</comment>
<gene>
    <name evidence="10" type="ORF">ES319_D01G100800v1</name>
</gene>
<evidence type="ECO:0000256" key="2">
    <source>
        <dbReference type="ARBA" id="ARBA00002383"/>
    </source>
</evidence>
<name>A0A5J5SLZ5_GOSBA</name>
<keyword evidence="4" id="KW-0479">Metal-binding</keyword>
<accession>A0A5J5SLZ5</accession>
<evidence type="ECO:0000259" key="8">
    <source>
        <dbReference type="Pfam" id="PF01397"/>
    </source>
</evidence>
<dbReference type="InterPro" id="IPR044814">
    <property type="entry name" value="Terpene_cyclase_plant_C1"/>
</dbReference>